<keyword evidence="4" id="KW-0121">Carboxypeptidase</keyword>
<evidence type="ECO:0000313" key="5">
    <source>
        <dbReference type="Proteomes" id="UP000823862"/>
    </source>
</evidence>
<protein>
    <submittedName>
        <fullName evidence="4">D-alanyl-D-alanine carboxypeptidase/D-alanyl-D-alanine-endopeptidase</fullName>
        <ecNumber evidence="4">3.4.16.4</ecNumber>
    </submittedName>
</protein>
<organism evidence="4 5">
    <name type="scientific">Candidatus Bacteroides avicola</name>
    <dbReference type="NCBI Taxonomy" id="2838468"/>
    <lineage>
        <taxon>Bacteria</taxon>
        <taxon>Pseudomonadati</taxon>
        <taxon>Bacteroidota</taxon>
        <taxon>Bacteroidia</taxon>
        <taxon>Bacteroidales</taxon>
        <taxon>Bacteroidaceae</taxon>
        <taxon>Bacteroides</taxon>
    </lineage>
</organism>
<dbReference type="Pfam" id="PF02113">
    <property type="entry name" value="Peptidase_S13"/>
    <property type="match status" value="1"/>
</dbReference>
<dbReference type="Proteomes" id="UP000823862">
    <property type="component" value="Unassembled WGS sequence"/>
</dbReference>
<reference evidence="4" key="2">
    <citation type="submission" date="2021-04" db="EMBL/GenBank/DDBJ databases">
        <authorList>
            <person name="Gilroy R."/>
        </authorList>
    </citation>
    <scope>NUCLEOTIDE SEQUENCE</scope>
    <source>
        <strain evidence="4">ChiHjej12B11-9795</strain>
    </source>
</reference>
<name>A0A9D2HXB2_9BACE</name>
<reference evidence="4" key="1">
    <citation type="journal article" date="2021" name="PeerJ">
        <title>Extensive microbial diversity within the chicken gut microbiome revealed by metagenomics and culture.</title>
        <authorList>
            <person name="Gilroy R."/>
            <person name="Ravi A."/>
            <person name="Getino M."/>
            <person name="Pursley I."/>
            <person name="Horton D.L."/>
            <person name="Alikhan N.F."/>
            <person name="Baker D."/>
            <person name="Gharbi K."/>
            <person name="Hall N."/>
            <person name="Watson M."/>
            <person name="Adriaenssens E.M."/>
            <person name="Foster-Nyarko E."/>
            <person name="Jarju S."/>
            <person name="Secka A."/>
            <person name="Antonio M."/>
            <person name="Oren A."/>
            <person name="Chaudhuri R.R."/>
            <person name="La Ragione R."/>
            <person name="Hildebrand F."/>
            <person name="Pallen M.J."/>
        </authorList>
    </citation>
    <scope>NUCLEOTIDE SEQUENCE</scope>
    <source>
        <strain evidence="4">ChiHjej12B11-9795</strain>
    </source>
</reference>
<dbReference type="InterPro" id="IPR012338">
    <property type="entry name" value="Beta-lactam/transpept-like"/>
</dbReference>
<evidence type="ECO:0000256" key="3">
    <source>
        <dbReference type="SAM" id="SignalP"/>
    </source>
</evidence>
<dbReference type="NCBIfam" id="TIGR00666">
    <property type="entry name" value="PBP4"/>
    <property type="match status" value="1"/>
</dbReference>
<feature type="signal peptide" evidence="3">
    <location>
        <begin position="1"/>
        <end position="20"/>
    </location>
</feature>
<accession>A0A9D2HXB2</accession>
<keyword evidence="3" id="KW-0732">Signal</keyword>
<dbReference type="EC" id="3.4.16.4" evidence="4"/>
<evidence type="ECO:0000256" key="1">
    <source>
        <dbReference type="ARBA" id="ARBA00006096"/>
    </source>
</evidence>
<dbReference type="GO" id="GO:0009002">
    <property type="term" value="F:serine-type D-Ala-D-Ala carboxypeptidase activity"/>
    <property type="evidence" value="ECO:0007669"/>
    <property type="project" value="UniProtKB-EC"/>
</dbReference>
<dbReference type="Gene3D" id="3.40.710.10">
    <property type="entry name" value="DD-peptidase/beta-lactamase superfamily"/>
    <property type="match status" value="2"/>
</dbReference>
<keyword evidence="2 4" id="KW-0378">Hydrolase</keyword>
<dbReference type="GO" id="GO:0000270">
    <property type="term" value="P:peptidoglycan metabolic process"/>
    <property type="evidence" value="ECO:0007669"/>
    <property type="project" value="TreeGrafter"/>
</dbReference>
<feature type="chain" id="PRO_5039162334" evidence="3">
    <location>
        <begin position="21"/>
        <end position="484"/>
    </location>
</feature>
<dbReference type="GO" id="GO:0006508">
    <property type="term" value="P:proteolysis"/>
    <property type="evidence" value="ECO:0007669"/>
    <property type="project" value="InterPro"/>
</dbReference>
<dbReference type="PANTHER" id="PTHR30023:SF0">
    <property type="entry name" value="PENICILLIN-SENSITIVE CARBOXYPEPTIDASE A"/>
    <property type="match status" value="1"/>
</dbReference>
<evidence type="ECO:0000256" key="2">
    <source>
        <dbReference type="ARBA" id="ARBA00022801"/>
    </source>
</evidence>
<comment type="caution">
    <text evidence="4">The sequence shown here is derived from an EMBL/GenBank/DDBJ whole genome shotgun (WGS) entry which is preliminary data.</text>
</comment>
<dbReference type="AlphaFoldDB" id="A0A9D2HXB2"/>
<dbReference type="PANTHER" id="PTHR30023">
    <property type="entry name" value="D-ALANYL-D-ALANINE CARBOXYPEPTIDASE"/>
    <property type="match status" value="1"/>
</dbReference>
<evidence type="ECO:0000313" key="4">
    <source>
        <dbReference type="EMBL" id="HJA86181.1"/>
    </source>
</evidence>
<sequence length="484" mass="53359">MKTAVLIGLLLFCLPGFSWAAASGDSLLAAHLDSLVEHRLPKGSDVGLSVYDLTANRMLYEYQADHLSRPASTMKLVTAITALSQPEFDEPFRTEVWARGRVVADTLYGDLYVVGGFDPEFTDENLDSLVAAVARAPFSVVKGRILGDVSMKDSLYWGSGWLWDDNPASFQPYLSPLMLDKGVVTVTVSPAAQGEPATVTVSPVSSYYRIVNRSRSRMPSAGPLRITRPWMQNSNDLLITGNVTRKEARTLNLYASQDFFMHTFAERLRAVGMSCLVPADSLTGDSASGYAFGQLVRDSLCTLLASHATPAQKVLDEMMKESDNLNAEAVFYRLGAHYTSHRPVRARDAQKAVRELIKRVGHNPLDFRLSDGCGLSHYDYISPALLVSFLRYAYSNTDIFRKLYKALPVAGVDGTLKHRMGRSKSACRNVHAKTGSYTGINCLSGYLQARNGHWIAFAIMNQNVLSGRKARAFQDAVCEELADW</sequence>
<dbReference type="Gene3D" id="3.50.80.20">
    <property type="entry name" value="D-Ala-D-Ala carboxypeptidase C, peptidase S13"/>
    <property type="match status" value="1"/>
</dbReference>
<dbReference type="SUPFAM" id="SSF56601">
    <property type="entry name" value="beta-lactamase/transpeptidase-like"/>
    <property type="match status" value="1"/>
</dbReference>
<gene>
    <name evidence="4" type="primary">dacB</name>
    <name evidence="4" type="ORF">H9950_08350</name>
</gene>
<keyword evidence="4" id="KW-0645">Protease</keyword>
<comment type="similarity">
    <text evidence="1">Belongs to the peptidase S13 family.</text>
</comment>
<dbReference type="EMBL" id="DWZI01000042">
    <property type="protein sequence ID" value="HJA86181.1"/>
    <property type="molecule type" value="Genomic_DNA"/>
</dbReference>
<dbReference type="PRINTS" id="PR00922">
    <property type="entry name" value="DADACBPTASE3"/>
</dbReference>
<dbReference type="InterPro" id="IPR000667">
    <property type="entry name" value="Peptidase_S13"/>
</dbReference>
<proteinExistence type="inferred from homology"/>